<dbReference type="InterPro" id="IPR029063">
    <property type="entry name" value="SAM-dependent_MTases_sf"/>
</dbReference>
<dbReference type="Gene3D" id="3.40.50.150">
    <property type="entry name" value="Vaccinia Virus protein VP39"/>
    <property type="match status" value="1"/>
</dbReference>
<gene>
    <name evidence="4" type="primary">TDEL0E03940</name>
    <name evidence="4" type="ORF">TDEL_0E03940</name>
</gene>
<dbReference type="HOGENOM" id="CLU_029873_1_0_1"/>
<evidence type="ECO:0000256" key="2">
    <source>
        <dbReference type="ARBA" id="ARBA00015963"/>
    </source>
</evidence>
<dbReference type="SUPFAM" id="SSF53335">
    <property type="entry name" value="S-adenosyl-L-methionine-dependent methyltransferases"/>
    <property type="match status" value="1"/>
</dbReference>
<accession>G8ZVJ3</accession>
<name>G8ZVJ3_TORDE</name>
<sequence>MVRLVFFRRLHTFKPFDVVILRSLAKPNEKFHLSQPLEPGLTVKTGNGPIPHEDIIGRPFRSLISSNTSSGPSQHKYIVVKPSLEEYVVNRRREAQPIYSLDASLIVELSGICVDYPLLKQGQSTSSRALSKWKQLDPKDPYESFLHTKQLSRNQNLPKDVITVEPPQQFLECGTGHGSLTLNILKEIHSGNAFYDGENDSTRGAILHSLDKNEKHMKIGLRNVKHYNHGMYWPDVEFHLVDGAPQDWLQTDVANYYRHEVGRAKDNGPFLNGVFLDMPSPELQLHLLSEALLVDSPIVVFVPSIMQIWDCLSMVKKKGIRLTLVKVYELMAGSGGGGLREWDLRKVSVRETGQDGIVVRPKVGVRTVGGGFIGVFRKLPEDSIVKTWD</sequence>
<dbReference type="InterPro" id="IPR014816">
    <property type="entry name" value="tRNA_MeTrfase_Gcd14"/>
</dbReference>
<dbReference type="PANTHER" id="PTHR12133:SF1">
    <property type="entry name" value="TRNA (ADENINE(58)-N(1))-METHYLTRANSFERASE, MITOCHONDRIAL"/>
    <property type="match status" value="1"/>
</dbReference>
<evidence type="ECO:0000313" key="4">
    <source>
        <dbReference type="EMBL" id="CCE92637.1"/>
    </source>
</evidence>
<organism evidence="4 5">
    <name type="scientific">Torulaspora delbrueckii</name>
    <name type="common">Yeast</name>
    <name type="synonym">Candida colliculosa</name>
    <dbReference type="NCBI Taxonomy" id="4950"/>
    <lineage>
        <taxon>Eukaryota</taxon>
        <taxon>Fungi</taxon>
        <taxon>Dikarya</taxon>
        <taxon>Ascomycota</taxon>
        <taxon>Saccharomycotina</taxon>
        <taxon>Saccharomycetes</taxon>
        <taxon>Saccharomycetales</taxon>
        <taxon>Saccharomycetaceae</taxon>
        <taxon>Torulaspora</taxon>
    </lineage>
</organism>
<dbReference type="AlphaFoldDB" id="G8ZVJ3"/>
<protein>
    <recommendedName>
        <fullName evidence="2">tRNA (adenine(58)-N(1))-methyltransferase catalytic subunit TRM61</fullName>
        <ecNumber evidence="1">2.1.1.220</ecNumber>
    </recommendedName>
    <alternativeName>
        <fullName evidence="3">tRNA(m1A58)-methyltransferase subunit TRM61</fullName>
    </alternativeName>
</protein>
<dbReference type="PANTHER" id="PTHR12133">
    <property type="entry name" value="TRNA (ADENINE(58)-N(1))-METHYLTRANSFERASE"/>
    <property type="match status" value="1"/>
</dbReference>
<evidence type="ECO:0000256" key="1">
    <source>
        <dbReference type="ARBA" id="ARBA00012796"/>
    </source>
</evidence>
<dbReference type="OrthoDB" id="5585464at2759"/>
<dbReference type="STRING" id="1076872.G8ZVJ3"/>
<dbReference type="GO" id="GO:0160107">
    <property type="term" value="F:tRNA (adenine(58)-N1)-methyltransferase activity"/>
    <property type="evidence" value="ECO:0007669"/>
    <property type="project" value="UniProtKB-EC"/>
</dbReference>
<dbReference type="EMBL" id="HE616746">
    <property type="protein sequence ID" value="CCE92637.1"/>
    <property type="molecule type" value="Genomic_DNA"/>
</dbReference>
<dbReference type="eggNOG" id="ENOG502RWWI">
    <property type="taxonomic scope" value="Eukaryota"/>
</dbReference>
<keyword evidence="5" id="KW-1185">Reference proteome</keyword>
<evidence type="ECO:0000256" key="3">
    <source>
        <dbReference type="ARBA" id="ARBA00033309"/>
    </source>
</evidence>
<dbReference type="GO" id="GO:0005739">
    <property type="term" value="C:mitochondrion"/>
    <property type="evidence" value="ECO:0007669"/>
    <property type="project" value="TreeGrafter"/>
</dbReference>
<dbReference type="KEGG" id="tdl:TDEL_0E03940"/>
<reference evidence="4 5" key="1">
    <citation type="journal article" date="2011" name="Proc. Natl. Acad. Sci. U.S.A.">
        <title>Evolutionary erosion of yeast sex chromosomes by mating-type switching accidents.</title>
        <authorList>
            <person name="Gordon J.L."/>
            <person name="Armisen D."/>
            <person name="Proux-Wera E."/>
            <person name="Oheigeartaigh S.S."/>
            <person name="Byrne K.P."/>
            <person name="Wolfe K.H."/>
        </authorList>
    </citation>
    <scope>NUCLEOTIDE SEQUENCE [LARGE SCALE GENOMIC DNA]</scope>
    <source>
        <strain evidence="5">ATCC 10662 / CBS 1146 / NBRC 0425 / NCYC 2629 / NRRL Y-866</strain>
    </source>
</reference>
<dbReference type="GeneID" id="11504038"/>
<dbReference type="RefSeq" id="XP_003681848.1">
    <property type="nucleotide sequence ID" value="XM_003681800.1"/>
</dbReference>
<dbReference type="EC" id="2.1.1.220" evidence="1"/>
<evidence type="ECO:0000313" key="5">
    <source>
        <dbReference type="Proteomes" id="UP000005627"/>
    </source>
</evidence>
<dbReference type="GO" id="GO:0031515">
    <property type="term" value="C:tRNA (m1A) methyltransferase complex"/>
    <property type="evidence" value="ECO:0007669"/>
    <property type="project" value="InterPro"/>
</dbReference>
<dbReference type="InParanoid" id="G8ZVJ3"/>
<dbReference type="GO" id="GO:0030488">
    <property type="term" value="P:tRNA methylation"/>
    <property type="evidence" value="ECO:0007669"/>
    <property type="project" value="InterPro"/>
</dbReference>
<dbReference type="Proteomes" id="UP000005627">
    <property type="component" value="Chromosome 5"/>
</dbReference>
<dbReference type="PROSITE" id="PS51620">
    <property type="entry name" value="SAM_TRM61"/>
    <property type="match status" value="1"/>
</dbReference>
<proteinExistence type="predicted"/>